<dbReference type="Pfam" id="PF16719">
    <property type="entry name" value="SAWADEE"/>
    <property type="match status" value="1"/>
</dbReference>
<dbReference type="GO" id="GO:0003682">
    <property type="term" value="F:chromatin binding"/>
    <property type="evidence" value="ECO:0007669"/>
    <property type="project" value="InterPro"/>
</dbReference>
<name>A0AAV6LE71_9ERIC</name>
<evidence type="ECO:0000313" key="2">
    <source>
        <dbReference type="EMBL" id="KAG5562511.1"/>
    </source>
</evidence>
<dbReference type="EMBL" id="JACTNZ010000002">
    <property type="protein sequence ID" value="KAG5562511.1"/>
    <property type="molecule type" value="Genomic_DNA"/>
</dbReference>
<dbReference type="InterPro" id="IPR032001">
    <property type="entry name" value="SAWADEE_dom"/>
</dbReference>
<organism evidence="2 3">
    <name type="scientific">Rhododendron griersonianum</name>
    <dbReference type="NCBI Taxonomy" id="479676"/>
    <lineage>
        <taxon>Eukaryota</taxon>
        <taxon>Viridiplantae</taxon>
        <taxon>Streptophyta</taxon>
        <taxon>Embryophyta</taxon>
        <taxon>Tracheophyta</taxon>
        <taxon>Spermatophyta</taxon>
        <taxon>Magnoliopsida</taxon>
        <taxon>eudicotyledons</taxon>
        <taxon>Gunneridae</taxon>
        <taxon>Pentapetalae</taxon>
        <taxon>asterids</taxon>
        <taxon>Ericales</taxon>
        <taxon>Ericaceae</taxon>
        <taxon>Ericoideae</taxon>
        <taxon>Rhodoreae</taxon>
        <taxon>Rhododendron</taxon>
    </lineage>
</organism>
<accession>A0AAV6LE71</accession>
<sequence length="328" mass="37628">MEKLLLESREQSLLDKEFCKRLARSFSNSSGRAGKTAVKWTEVQCWFHDRQRSHPLKDASSPKPPKKSSLPEAIPLKEAHEGCQASKGEEVPDLSELEFEARSSDGAWYDVDTFLTHRDLSSGEAEVLVRFVGFDAEGDEWVKVKTDIRERSLPLEDSECGKVKVGDLIVCFQEMGDEARYYDAHVIEIQKRMHDIRGCRCLFSIQYDHDNTKARKGSFDEIMLPADILDFSLVLNFLQSSLRHPYSVVFSMVVYLFRRSDKLNIESVIPASKRSEWKGLRQRFAKESCGMVKGFLLGFPALLVYNSWKRLLIPHRLRSKNEESVPSE</sequence>
<dbReference type="Proteomes" id="UP000823749">
    <property type="component" value="Chromosome 2"/>
</dbReference>
<dbReference type="InterPro" id="IPR039276">
    <property type="entry name" value="SHH1/2"/>
</dbReference>
<dbReference type="PANTHER" id="PTHR33827">
    <property type="entry name" value="PROTEIN SAWADEE HOMEODOMAIN HOMOLOG 2"/>
    <property type="match status" value="1"/>
</dbReference>
<comment type="caution">
    <text evidence="2">The sequence shown here is derived from an EMBL/GenBank/DDBJ whole genome shotgun (WGS) entry which is preliminary data.</text>
</comment>
<feature type="domain" description="SAWADEE" evidence="1">
    <location>
        <begin position="96"/>
        <end position="215"/>
    </location>
</feature>
<keyword evidence="3" id="KW-1185">Reference proteome</keyword>
<dbReference type="Gene3D" id="2.30.30.140">
    <property type="match status" value="1"/>
</dbReference>
<evidence type="ECO:0000313" key="3">
    <source>
        <dbReference type="Proteomes" id="UP000823749"/>
    </source>
</evidence>
<evidence type="ECO:0000259" key="1">
    <source>
        <dbReference type="Pfam" id="PF16719"/>
    </source>
</evidence>
<gene>
    <name evidence="2" type="ORF">RHGRI_005290</name>
</gene>
<proteinExistence type="predicted"/>
<dbReference type="PANTHER" id="PTHR33827:SF3">
    <property type="entry name" value="OS09G0346900 PROTEIN"/>
    <property type="match status" value="1"/>
</dbReference>
<dbReference type="AlphaFoldDB" id="A0AAV6LE71"/>
<dbReference type="Gene3D" id="2.40.50.40">
    <property type="match status" value="1"/>
</dbReference>
<protein>
    <recommendedName>
        <fullName evidence="1">SAWADEE domain-containing protein</fullName>
    </recommendedName>
</protein>
<reference evidence="2" key="1">
    <citation type="submission" date="2020-08" db="EMBL/GenBank/DDBJ databases">
        <title>Plant Genome Project.</title>
        <authorList>
            <person name="Zhang R.-G."/>
        </authorList>
    </citation>
    <scope>NUCLEOTIDE SEQUENCE</scope>
    <source>
        <strain evidence="2">WSP0</strain>
        <tissue evidence="2">Leaf</tissue>
    </source>
</reference>